<sequence>MTKPAIFEDKKRLIDLPFGDDKTKTLPLGLNSVKWGTIWLISLAWFLFATFVTFPTGLIHVLEKLPLGVEIFNFLMNSSLFIVPFLALCAFAGRAIKGLFKPFHSSQIKFMIGMFFAAFFGSSVAGDLAKLFGPMTTNAHVVEDKTGALSKFITVALNSIGGLLGEELLTLIVFFLIYSLAIKKLNRETTILLALIGSSLVFGLYHLPTYGYNVAQSILVIGVVRFFLSAVYIRTKSIWASFLTHYAYDMILFSIGLIATLHK</sequence>
<comment type="similarity">
    <text evidence="1">Belongs to the UPF0177 family.</text>
</comment>
<feature type="transmembrane region" description="Helical" evidence="2">
    <location>
        <begin position="38"/>
        <end position="62"/>
    </location>
</feature>
<proteinExistence type="inferred from homology"/>
<name>A0A6A0B7K2_9LACT</name>
<evidence type="ECO:0000256" key="2">
    <source>
        <dbReference type="SAM" id="Phobius"/>
    </source>
</evidence>
<feature type="transmembrane region" description="Helical" evidence="2">
    <location>
        <begin position="245"/>
        <end position="262"/>
    </location>
</feature>
<gene>
    <name evidence="4" type="ORF">Hs20B_07220</name>
</gene>
<dbReference type="GO" id="GO:0005886">
    <property type="term" value="C:plasma membrane"/>
    <property type="evidence" value="ECO:0007669"/>
    <property type="project" value="UniProtKB-SubCell"/>
</dbReference>
<accession>A0A6A0B7K2</accession>
<protein>
    <recommendedName>
        <fullName evidence="3">CAAX prenyl protease 2/Lysostaphin resistance protein A-like domain-containing protein</fullName>
    </recommendedName>
</protein>
<organism evidence="4 5">
    <name type="scientific">Pseudolactococcus insecticola</name>
    <dbReference type="NCBI Taxonomy" id="2709158"/>
    <lineage>
        <taxon>Bacteria</taxon>
        <taxon>Bacillati</taxon>
        <taxon>Bacillota</taxon>
        <taxon>Bacilli</taxon>
        <taxon>Lactobacillales</taxon>
        <taxon>Streptococcaceae</taxon>
        <taxon>Pseudolactococcus</taxon>
    </lineage>
</organism>
<dbReference type="GO" id="GO:0004175">
    <property type="term" value="F:endopeptidase activity"/>
    <property type="evidence" value="ECO:0007669"/>
    <property type="project" value="UniProtKB-ARBA"/>
</dbReference>
<feature type="transmembrane region" description="Helical" evidence="2">
    <location>
        <begin position="214"/>
        <end position="233"/>
    </location>
</feature>
<dbReference type="Pfam" id="PF02517">
    <property type="entry name" value="Rce1-like"/>
    <property type="match status" value="1"/>
</dbReference>
<dbReference type="Proteomes" id="UP000475928">
    <property type="component" value="Unassembled WGS sequence"/>
</dbReference>
<keyword evidence="2" id="KW-0812">Transmembrane</keyword>
<feature type="transmembrane region" description="Helical" evidence="2">
    <location>
        <begin position="108"/>
        <end position="132"/>
    </location>
</feature>
<dbReference type="GO" id="GO:0080120">
    <property type="term" value="P:CAAX-box protein maturation"/>
    <property type="evidence" value="ECO:0007669"/>
    <property type="project" value="UniProtKB-ARBA"/>
</dbReference>
<keyword evidence="2" id="KW-1133">Transmembrane helix</keyword>
<feature type="transmembrane region" description="Helical" evidence="2">
    <location>
        <begin position="74"/>
        <end position="96"/>
    </location>
</feature>
<keyword evidence="5" id="KW-1185">Reference proteome</keyword>
<reference evidence="4 5" key="1">
    <citation type="submission" date="2020-02" db="EMBL/GenBank/DDBJ databases">
        <title>Draft genome sequence of Lactococcus sp. Hs20B0-1.</title>
        <authorList>
            <person name="Noda S."/>
            <person name="Yuki M."/>
            <person name="Ohkuma M."/>
        </authorList>
    </citation>
    <scope>NUCLEOTIDE SEQUENCE [LARGE SCALE GENOMIC DNA]</scope>
    <source>
        <strain evidence="4 5">Hs20B0-1</strain>
    </source>
</reference>
<evidence type="ECO:0000256" key="1">
    <source>
        <dbReference type="ARBA" id="ARBA00009067"/>
    </source>
</evidence>
<keyword evidence="2" id="KW-0472">Membrane</keyword>
<feature type="transmembrane region" description="Helical" evidence="2">
    <location>
        <begin position="190"/>
        <end position="208"/>
    </location>
</feature>
<evidence type="ECO:0000259" key="3">
    <source>
        <dbReference type="Pfam" id="PF02517"/>
    </source>
</evidence>
<dbReference type="RefSeq" id="WP_172355725.1">
    <property type="nucleotide sequence ID" value="NZ_BLLH01000002.1"/>
</dbReference>
<dbReference type="InterPro" id="IPR003675">
    <property type="entry name" value="Rce1/LyrA-like_dom"/>
</dbReference>
<dbReference type="EMBL" id="BLLH01000002">
    <property type="protein sequence ID" value="GFH40324.1"/>
    <property type="molecule type" value="Genomic_DNA"/>
</dbReference>
<feature type="domain" description="CAAX prenyl protease 2/Lysostaphin resistance protein A-like" evidence="3">
    <location>
        <begin position="152"/>
        <end position="250"/>
    </location>
</feature>
<evidence type="ECO:0000313" key="4">
    <source>
        <dbReference type="EMBL" id="GFH40324.1"/>
    </source>
</evidence>
<feature type="transmembrane region" description="Helical" evidence="2">
    <location>
        <begin position="152"/>
        <end position="178"/>
    </location>
</feature>
<dbReference type="AlphaFoldDB" id="A0A6A0B7K2"/>
<comment type="caution">
    <text evidence="4">The sequence shown here is derived from an EMBL/GenBank/DDBJ whole genome shotgun (WGS) entry which is preliminary data.</text>
</comment>
<evidence type="ECO:0000313" key="5">
    <source>
        <dbReference type="Proteomes" id="UP000475928"/>
    </source>
</evidence>